<evidence type="ECO:0000313" key="3">
    <source>
        <dbReference type="Proteomes" id="UP001176940"/>
    </source>
</evidence>
<feature type="region of interest" description="Disordered" evidence="1">
    <location>
        <begin position="74"/>
        <end position="148"/>
    </location>
</feature>
<name>A0ABN9L110_9NEOB</name>
<feature type="compositionally biased region" description="Polar residues" evidence="1">
    <location>
        <begin position="114"/>
        <end position="128"/>
    </location>
</feature>
<reference evidence="2" key="1">
    <citation type="submission" date="2023-07" db="EMBL/GenBank/DDBJ databases">
        <authorList>
            <person name="Stuckert A."/>
        </authorList>
    </citation>
    <scope>NUCLEOTIDE SEQUENCE</scope>
</reference>
<evidence type="ECO:0000313" key="2">
    <source>
        <dbReference type="EMBL" id="CAJ0929210.1"/>
    </source>
</evidence>
<sequence>MSLDAGGVAGTNTGVNVKFMGGVVMQPPKKRKYLYFDRLNFLAPVMELRPTESNLTERETGSDSELVIDPVGEDAEMAGPSGKTTGSNQPPPPPQPAVASSATQEANPEVEEGAQSSSPTLALDTSPQPTTRPNRGRRRRVASNIGTRRQVDTGVLDYLSRAAHDDGEEAYFRSLARYLRPIPRLLRLQTRGCIQILIDAATPQ</sequence>
<dbReference type="EMBL" id="CAUEEQ010005598">
    <property type="protein sequence ID" value="CAJ0929210.1"/>
    <property type="molecule type" value="Genomic_DNA"/>
</dbReference>
<keyword evidence="3" id="KW-1185">Reference proteome</keyword>
<accession>A0ABN9L110</accession>
<comment type="caution">
    <text evidence="2">The sequence shown here is derived from an EMBL/GenBank/DDBJ whole genome shotgun (WGS) entry which is preliminary data.</text>
</comment>
<gene>
    <name evidence="2" type="ORF">RIMI_LOCUS3676993</name>
</gene>
<dbReference type="Proteomes" id="UP001176940">
    <property type="component" value="Unassembled WGS sequence"/>
</dbReference>
<proteinExistence type="predicted"/>
<protein>
    <submittedName>
        <fullName evidence="2">Uncharacterized protein</fullName>
    </submittedName>
</protein>
<organism evidence="2 3">
    <name type="scientific">Ranitomeya imitator</name>
    <name type="common">mimic poison frog</name>
    <dbReference type="NCBI Taxonomy" id="111125"/>
    <lineage>
        <taxon>Eukaryota</taxon>
        <taxon>Metazoa</taxon>
        <taxon>Chordata</taxon>
        <taxon>Craniata</taxon>
        <taxon>Vertebrata</taxon>
        <taxon>Euteleostomi</taxon>
        <taxon>Amphibia</taxon>
        <taxon>Batrachia</taxon>
        <taxon>Anura</taxon>
        <taxon>Neobatrachia</taxon>
        <taxon>Hyloidea</taxon>
        <taxon>Dendrobatidae</taxon>
        <taxon>Dendrobatinae</taxon>
        <taxon>Ranitomeya</taxon>
    </lineage>
</organism>
<evidence type="ECO:0000256" key="1">
    <source>
        <dbReference type="SAM" id="MobiDB-lite"/>
    </source>
</evidence>